<dbReference type="GO" id="GO:0016020">
    <property type="term" value="C:membrane"/>
    <property type="evidence" value="ECO:0007669"/>
    <property type="project" value="UniProtKB-SubCell"/>
</dbReference>
<dbReference type="EMBL" id="CAICTM010000781">
    <property type="protein sequence ID" value="CAB9516427.1"/>
    <property type="molecule type" value="Genomic_DNA"/>
</dbReference>
<evidence type="ECO:0000256" key="7">
    <source>
        <dbReference type="ARBA" id="ARBA00023136"/>
    </source>
</evidence>
<comment type="subcellular location">
    <subcellularLocation>
        <location evidence="1">Membrane</location>
        <topology evidence="1">Single-pass membrane protein</topology>
    </subcellularLocation>
</comment>
<feature type="region of interest" description="Disordered" evidence="10">
    <location>
        <begin position="162"/>
        <end position="191"/>
    </location>
</feature>
<organism evidence="12 13">
    <name type="scientific">Seminavis robusta</name>
    <dbReference type="NCBI Taxonomy" id="568900"/>
    <lineage>
        <taxon>Eukaryota</taxon>
        <taxon>Sar</taxon>
        <taxon>Stramenopiles</taxon>
        <taxon>Ochrophyta</taxon>
        <taxon>Bacillariophyta</taxon>
        <taxon>Bacillariophyceae</taxon>
        <taxon>Bacillariophycidae</taxon>
        <taxon>Naviculales</taxon>
        <taxon>Naviculaceae</taxon>
        <taxon>Seminavis</taxon>
    </lineage>
</organism>
<keyword evidence="8" id="KW-0675">Receptor</keyword>
<feature type="transmembrane region" description="Helical" evidence="11">
    <location>
        <begin position="275"/>
        <end position="296"/>
    </location>
</feature>
<dbReference type="PANTHER" id="PTHR27000:SF679">
    <property type="entry name" value="OS01G0170300 PROTEIN"/>
    <property type="match status" value="1"/>
</dbReference>
<evidence type="ECO:0000256" key="9">
    <source>
        <dbReference type="ARBA" id="ARBA00023180"/>
    </source>
</evidence>
<evidence type="ECO:0000256" key="1">
    <source>
        <dbReference type="ARBA" id="ARBA00004167"/>
    </source>
</evidence>
<evidence type="ECO:0000313" key="13">
    <source>
        <dbReference type="Proteomes" id="UP001153069"/>
    </source>
</evidence>
<evidence type="ECO:0000256" key="5">
    <source>
        <dbReference type="ARBA" id="ARBA00022737"/>
    </source>
</evidence>
<dbReference type="PANTHER" id="PTHR27000">
    <property type="entry name" value="LEUCINE-RICH REPEAT RECEPTOR-LIKE PROTEIN KINASE FAMILY PROTEIN-RELATED"/>
    <property type="match status" value="1"/>
</dbReference>
<dbReference type="AlphaFoldDB" id="A0A9N8E7Z9"/>
<dbReference type="OrthoDB" id="69127at2759"/>
<keyword evidence="6 11" id="KW-1133">Transmembrane helix</keyword>
<dbReference type="Proteomes" id="UP001153069">
    <property type="component" value="Unassembled WGS sequence"/>
</dbReference>
<keyword evidence="2" id="KW-0433">Leucine-rich repeat</keyword>
<evidence type="ECO:0000256" key="8">
    <source>
        <dbReference type="ARBA" id="ARBA00023170"/>
    </source>
</evidence>
<evidence type="ECO:0000256" key="10">
    <source>
        <dbReference type="SAM" id="MobiDB-lite"/>
    </source>
</evidence>
<proteinExistence type="predicted"/>
<evidence type="ECO:0000256" key="6">
    <source>
        <dbReference type="ARBA" id="ARBA00022989"/>
    </source>
</evidence>
<feature type="compositionally biased region" description="Polar residues" evidence="10">
    <location>
        <begin position="95"/>
        <end position="106"/>
    </location>
</feature>
<evidence type="ECO:0000313" key="12">
    <source>
        <dbReference type="EMBL" id="CAB9516427.1"/>
    </source>
</evidence>
<feature type="region of interest" description="Disordered" evidence="10">
    <location>
        <begin position="218"/>
        <end position="269"/>
    </location>
</feature>
<evidence type="ECO:0000256" key="4">
    <source>
        <dbReference type="ARBA" id="ARBA00022729"/>
    </source>
</evidence>
<reference evidence="12" key="1">
    <citation type="submission" date="2020-06" db="EMBL/GenBank/DDBJ databases">
        <authorList>
            <consortium name="Plant Systems Biology data submission"/>
        </authorList>
    </citation>
    <scope>NUCLEOTIDE SEQUENCE</scope>
    <source>
        <strain evidence="12">D6</strain>
    </source>
</reference>
<gene>
    <name evidence="12" type="ORF">SEMRO_782_G201700.1</name>
</gene>
<name>A0A9N8E7Z9_9STRA</name>
<keyword evidence="4" id="KW-0732">Signal</keyword>
<feature type="region of interest" description="Disordered" evidence="10">
    <location>
        <begin position="1"/>
        <end position="33"/>
    </location>
</feature>
<keyword evidence="13" id="KW-1185">Reference proteome</keyword>
<sequence>MSKMAASDLVSEEGDVQSNPKADPKAVTPSDDEEVNFLMDVVAARIDAHRTEESKSSCLIENQKSTSIANTDDMTKPLILVGGKGQQQKELHSAKQGSHGTSSNDVNDILRVDRKLQQEYHGTDNDMNEADMLSIDQKLQQGYHGTDSDMQMLDQKLQQGHYANLNPSSQPSQSQATEKSPGAPPQQQTQELAEPGAYAFAPTPSNNNDAEIIIDETRRDIEPTPPEQVSSGLAVAREVQEDPEDSRDLPQAEEYTENRASRKRTTQTQESNKRIALVLGFGLCLVVFIVLLAVLLGKTGDGNEATPAMEHVEPNKENDLTDFSMAPSASPVFEQLLSYFPNYTIQALEDPESPQSKALDWILDDPDLTEYVDLEWRVKQRFALVAMFHSTNGFNWTYSDNWLSYSHHECFWYASGSIPFVIPGSGEHHFRGEYQNPCHLRINDTTANGTMEAINLIEVPAEGSYKQLWFHMNNLEGPLPEEIYWLTNLETMSLFFNMLGGPISSQIGQLQHLEAAIFSFTDVTGTLPTELGMLSDTLTFFLSEVTQLTGTLPTEIGMLSKVDTLLIDDNNFSGTIPIGLFQLTNLQNLYLDLNSLTGTLSSDIGLLQDLEWAFFFDNLLTGTLPTELGLLNSPVRLLLDMNLFHGPIPSELGMLNSSELWGLGLSDNQLGSSIPTELALMSSVQCIELQNNTLSGQVPSEIAALPHLTHFLAQENRLTGTIPQEFINFLETNGTSTLNVFNFSKNLLEEQDDSCWVNETFQQTPFLCHEFNSVPHCGCNCHC</sequence>
<evidence type="ECO:0000256" key="2">
    <source>
        <dbReference type="ARBA" id="ARBA00022614"/>
    </source>
</evidence>
<keyword evidence="5" id="KW-0677">Repeat</keyword>
<protein>
    <submittedName>
        <fullName evidence="12">Leucine Rich Repeat</fullName>
    </submittedName>
</protein>
<accession>A0A9N8E7Z9</accession>
<dbReference type="Gene3D" id="3.80.10.10">
    <property type="entry name" value="Ribonuclease Inhibitor"/>
    <property type="match status" value="1"/>
</dbReference>
<keyword evidence="3 11" id="KW-0812">Transmembrane</keyword>
<evidence type="ECO:0000256" key="11">
    <source>
        <dbReference type="SAM" id="Phobius"/>
    </source>
</evidence>
<keyword evidence="9" id="KW-0325">Glycoprotein</keyword>
<dbReference type="InterPro" id="IPR032675">
    <property type="entry name" value="LRR_dom_sf"/>
</dbReference>
<evidence type="ECO:0000256" key="3">
    <source>
        <dbReference type="ARBA" id="ARBA00022692"/>
    </source>
</evidence>
<feature type="compositionally biased region" description="Basic and acidic residues" evidence="10">
    <location>
        <begin position="246"/>
        <end position="260"/>
    </location>
</feature>
<dbReference type="SUPFAM" id="SSF52058">
    <property type="entry name" value="L domain-like"/>
    <property type="match status" value="2"/>
</dbReference>
<comment type="caution">
    <text evidence="12">The sequence shown here is derived from an EMBL/GenBank/DDBJ whole genome shotgun (WGS) entry which is preliminary data.</text>
</comment>
<feature type="region of interest" description="Disordered" evidence="10">
    <location>
        <begin position="83"/>
        <end position="106"/>
    </location>
</feature>
<keyword evidence="7 11" id="KW-0472">Membrane</keyword>